<reference evidence="3" key="3">
    <citation type="submission" date="2018-05" db="EMBL/GenBank/DDBJ databases">
        <authorList>
            <person name="Lu D."/>
        </authorList>
    </citation>
    <scope>NUCLEOTIDE SEQUENCE [LARGE SCALE GENOMIC DNA]</scope>
    <source>
        <strain evidence="3">ZY111</strain>
    </source>
</reference>
<dbReference type="OrthoDB" id="4295522at2"/>
<proteinExistence type="predicted"/>
<dbReference type="Gene3D" id="1.20.120.450">
    <property type="entry name" value="dinb family like domain"/>
    <property type="match status" value="1"/>
</dbReference>
<gene>
    <name evidence="2" type="ORF">DIS18_04185</name>
</gene>
<keyword evidence="3" id="KW-1185">Reference proteome</keyword>
<evidence type="ECO:0000313" key="3">
    <source>
        <dbReference type="Proteomes" id="UP000245375"/>
    </source>
</evidence>
<dbReference type="Proteomes" id="UP000245375">
    <property type="component" value="Unassembled WGS sequence"/>
</dbReference>
<evidence type="ECO:0000259" key="1">
    <source>
        <dbReference type="Pfam" id="PF12867"/>
    </source>
</evidence>
<accession>A0A2U2X7K4</accession>
<dbReference type="Pfam" id="PF12867">
    <property type="entry name" value="DinB_2"/>
    <property type="match status" value="1"/>
</dbReference>
<dbReference type="AlphaFoldDB" id="A0A2U2X7K4"/>
<dbReference type="InterPro" id="IPR034660">
    <property type="entry name" value="DinB/YfiT-like"/>
</dbReference>
<dbReference type="EMBL" id="QFRI01000001">
    <property type="protein sequence ID" value="PWH83759.1"/>
    <property type="molecule type" value="Genomic_DNA"/>
</dbReference>
<sequence length="154" mass="17507">MDFTFQVLKNIRNIFDKIIENNTLEDLNKIPKGFNNNIIWNIGHIIVSEQLLAYKLSGLESTLSDDMINKYRKDSKPENNLTQDDVNEIKGLLFSTIEKTQSDYAAGVFKNYNAYTVSTTGNTLTNIDEALQFIAIHEGLHYGYVLALLKAIKN</sequence>
<dbReference type="SUPFAM" id="SSF109854">
    <property type="entry name" value="DinB/YfiT-like putative metalloenzymes"/>
    <property type="match status" value="1"/>
</dbReference>
<comment type="caution">
    <text evidence="2">The sequence shown here is derived from an EMBL/GenBank/DDBJ whole genome shotgun (WGS) entry which is preliminary data.</text>
</comment>
<organism evidence="2 3">
    <name type="scientific">Algibacter marinivivus</name>
    <dbReference type="NCBI Taxonomy" id="2100723"/>
    <lineage>
        <taxon>Bacteria</taxon>
        <taxon>Pseudomonadati</taxon>
        <taxon>Bacteroidota</taxon>
        <taxon>Flavobacteriia</taxon>
        <taxon>Flavobacteriales</taxon>
        <taxon>Flavobacteriaceae</taxon>
        <taxon>Algibacter</taxon>
    </lineage>
</organism>
<evidence type="ECO:0000313" key="2">
    <source>
        <dbReference type="EMBL" id="PWH83759.1"/>
    </source>
</evidence>
<feature type="domain" description="DinB-like" evidence="1">
    <location>
        <begin position="11"/>
        <end position="144"/>
    </location>
</feature>
<dbReference type="InterPro" id="IPR024775">
    <property type="entry name" value="DinB-like"/>
</dbReference>
<reference evidence="2 3" key="1">
    <citation type="submission" date="2018-05" db="EMBL/GenBank/DDBJ databases">
        <title>Algibacter marinivivus sp. nov., isolated from sample around a algae.</title>
        <authorList>
            <person name="Zhong X."/>
        </authorList>
    </citation>
    <scope>NUCLEOTIDE SEQUENCE [LARGE SCALE GENOMIC DNA]</scope>
    <source>
        <strain evidence="2 3">ZY111</strain>
    </source>
</reference>
<name>A0A2U2X7K4_9FLAO</name>
<protein>
    <submittedName>
        <fullName evidence="2">DinB family protein</fullName>
    </submittedName>
</protein>
<reference evidence="3" key="2">
    <citation type="submission" date="2018-05" db="EMBL/GenBank/DDBJ databases">
        <title>Algibacter marinivivus sp. nov., isolated from sample around a algae.</title>
        <authorList>
            <person name="Lu D."/>
        </authorList>
    </citation>
    <scope>NUCLEOTIDE SEQUENCE [LARGE SCALE GENOMIC DNA]</scope>
    <source>
        <strain evidence="3">ZY111</strain>
    </source>
</reference>
<dbReference type="RefSeq" id="WP_109351764.1">
    <property type="nucleotide sequence ID" value="NZ_QFRI01000001.1"/>
</dbReference>